<accession>A0ABV9VSB3</accession>
<dbReference type="Proteomes" id="UP001595912">
    <property type="component" value="Unassembled WGS sequence"/>
</dbReference>
<organism evidence="1 2">
    <name type="scientific">Dactylosporangium cerinum</name>
    <dbReference type="NCBI Taxonomy" id="1434730"/>
    <lineage>
        <taxon>Bacteria</taxon>
        <taxon>Bacillati</taxon>
        <taxon>Actinomycetota</taxon>
        <taxon>Actinomycetes</taxon>
        <taxon>Micromonosporales</taxon>
        <taxon>Micromonosporaceae</taxon>
        <taxon>Dactylosporangium</taxon>
    </lineage>
</organism>
<reference evidence="2" key="1">
    <citation type="journal article" date="2019" name="Int. J. Syst. Evol. Microbiol.">
        <title>The Global Catalogue of Microorganisms (GCM) 10K type strain sequencing project: providing services to taxonomists for standard genome sequencing and annotation.</title>
        <authorList>
            <consortium name="The Broad Institute Genomics Platform"/>
            <consortium name="The Broad Institute Genome Sequencing Center for Infectious Disease"/>
            <person name="Wu L."/>
            <person name="Ma J."/>
        </authorList>
    </citation>
    <scope>NUCLEOTIDE SEQUENCE [LARGE SCALE GENOMIC DNA]</scope>
    <source>
        <strain evidence="2">CGMCC 4.7152</strain>
    </source>
</reference>
<evidence type="ECO:0000313" key="1">
    <source>
        <dbReference type="EMBL" id="MFC4998954.1"/>
    </source>
</evidence>
<proteinExistence type="predicted"/>
<keyword evidence="2" id="KW-1185">Reference proteome</keyword>
<evidence type="ECO:0000313" key="2">
    <source>
        <dbReference type="Proteomes" id="UP001595912"/>
    </source>
</evidence>
<protein>
    <submittedName>
        <fullName evidence="1">Uncharacterized protein</fullName>
    </submittedName>
</protein>
<dbReference type="RefSeq" id="WP_380115229.1">
    <property type="nucleotide sequence ID" value="NZ_JBHSIU010000014.1"/>
</dbReference>
<dbReference type="EMBL" id="JBHSIU010000014">
    <property type="protein sequence ID" value="MFC4998954.1"/>
    <property type="molecule type" value="Genomic_DNA"/>
</dbReference>
<comment type="caution">
    <text evidence="1">The sequence shown here is derived from an EMBL/GenBank/DDBJ whole genome shotgun (WGS) entry which is preliminary data.</text>
</comment>
<sequence>MGRHAIGRVALPLKARVEGSPEMVAVLRGKPDGDTIAVTVGNMADEPVKGPYSLVHLELAAAADSRNHVSVYRRPE</sequence>
<gene>
    <name evidence="1" type="ORF">ACFPIJ_14050</name>
</gene>
<name>A0ABV9VSB3_9ACTN</name>